<evidence type="ECO:0000313" key="3">
    <source>
        <dbReference type="EMBL" id="MBP2703610.1"/>
    </source>
</evidence>
<comment type="caution">
    <text evidence="3">The sequence shown here is derived from an EMBL/GenBank/DDBJ whole genome shotgun (WGS) entry which is preliminary data.</text>
</comment>
<accession>A0A940WDN7</accession>
<evidence type="ECO:0000313" key="4">
    <source>
        <dbReference type="Proteomes" id="UP000674234"/>
    </source>
</evidence>
<keyword evidence="2" id="KW-0732">Signal</keyword>
<protein>
    <submittedName>
        <fullName evidence="3">Uncharacterized protein</fullName>
    </submittedName>
</protein>
<feature type="signal peptide" evidence="2">
    <location>
        <begin position="1"/>
        <end position="24"/>
    </location>
</feature>
<dbReference type="RefSeq" id="WP_210154910.1">
    <property type="nucleotide sequence ID" value="NZ_JAFCNB010000003.1"/>
</dbReference>
<evidence type="ECO:0000256" key="2">
    <source>
        <dbReference type="SAM" id="SignalP"/>
    </source>
</evidence>
<keyword evidence="4" id="KW-1185">Reference proteome</keyword>
<reference evidence="3" key="1">
    <citation type="submission" date="2021-02" db="EMBL/GenBank/DDBJ databases">
        <title>Draft genome sequence of Microbispora sp. RL4-1S isolated from rice leaves in Thailand.</title>
        <authorList>
            <person name="Muangham S."/>
            <person name="Duangmal K."/>
        </authorList>
    </citation>
    <scope>NUCLEOTIDE SEQUENCE</scope>
    <source>
        <strain evidence="3">RL4-1S</strain>
    </source>
</reference>
<dbReference type="Proteomes" id="UP000674234">
    <property type="component" value="Unassembled WGS sequence"/>
</dbReference>
<proteinExistence type="predicted"/>
<organism evidence="3 4">
    <name type="scientific">Microbispora oryzae</name>
    <dbReference type="NCBI Taxonomy" id="2806554"/>
    <lineage>
        <taxon>Bacteria</taxon>
        <taxon>Bacillati</taxon>
        <taxon>Actinomycetota</taxon>
        <taxon>Actinomycetes</taxon>
        <taxon>Streptosporangiales</taxon>
        <taxon>Streptosporangiaceae</taxon>
        <taxon>Microbispora</taxon>
    </lineage>
</organism>
<feature type="compositionally biased region" description="Pro residues" evidence="1">
    <location>
        <begin position="27"/>
        <end position="56"/>
    </location>
</feature>
<feature type="chain" id="PRO_5038049049" evidence="2">
    <location>
        <begin position="25"/>
        <end position="313"/>
    </location>
</feature>
<feature type="region of interest" description="Disordered" evidence="1">
    <location>
        <begin position="21"/>
        <end position="56"/>
    </location>
</feature>
<dbReference type="AlphaFoldDB" id="A0A940WDN7"/>
<gene>
    <name evidence="3" type="ORF">JOL79_07330</name>
</gene>
<evidence type="ECO:0000256" key="1">
    <source>
        <dbReference type="SAM" id="MobiDB-lite"/>
    </source>
</evidence>
<dbReference type="EMBL" id="JAFCNB010000003">
    <property type="protein sequence ID" value="MBP2703610.1"/>
    <property type="molecule type" value="Genomic_DNA"/>
</dbReference>
<sequence>MKRLATALAVAAGATVLAAAPANADPTPSPAVTPSPSPSPSVSPSPLAPAHPPKPSYHPDPKILGVYVSPNPVVVRWHGSSEVTASVRTKDARVVSIELWGPRGGGHFGGGHWEARKGWPGDHDGPRFDSASRSWRIDWNDRTGYWKVHVEAVGADGKRLSADQGFVVKHQPVPPRPRGPKATRIAGFDATPEPVRKGRSLTLKGELQVAQCYSDWYYRPNDYVSVHGGPANCHDNQSYWHDWHWLGGQEIGVYFLPAGSHKWKYVKTLGTDGDGDFSTRVKAVSSGTWGVRYAGNGRLKASEAYDYVKVVRH</sequence>
<name>A0A940WDN7_9ACTN</name>